<dbReference type="Proteomes" id="UP000315983">
    <property type="component" value="Unassembled WGS sequence"/>
</dbReference>
<sequence length="212" mass="23538">MIPVAQRSIGGRVAVDRDGVAAHTGAARPTVNFWHLHRHRFGFPNAFVHDGGEWFWLDDVEAFHASHRASKLAELTEVDRSGSPTELVTSGGAAAILGYRSYRNLPDELIDNPDEFEELPSGRIRRFWYRRTVWAHADARTGRQSTGRTPGTTGPYKPHPYADDPRLQAAADLLAQARAEGRDRRGLGIELAQRLGIPQRTAQRLLAAAEDD</sequence>
<evidence type="ECO:0000313" key="2">
    <source>
        <dbReference type="EMBL" id="GIM87084.1"/>
    </source>
</evidence>
<evidence type="ECO:0000313" key="5">
    <source>
        <dbReference type="Proteomes" id="UP000677457"/>
    </source>
</evidence>
<evidence type="ECO:0000256" key="1">
    <source>
        <dbReference type="SAM" id="MobiDB-lite"/>
    </source>
</evidence>
<evidence type="ECO:0000313" key="4">
    <source>
        <dbReference type="Proteomes" id="UP000315983"/>
    </source>
</evidence>
<dbReference type="AlphaFoldDB" id="A0A542XM24"/>
<dbReference type="GeneID" id="93771287"/>
<reference evidence="2 5" key="2">
    <citation type="submission" date="2021-03" db="EMBL/GenBank/DDBJ databases">
        <title>Whole genome shotgun sequence of Salinispora arenicola NBRC 105043.</title>
        <authorList>
            <person name="Komaki H."/>
            <person name="Tamura T."/>
        </authorList>
    </citation>
    <scope>NUCLEOTIDE SEQUENCE [LARGE SCALE GENOMIC DNA]</scope>
    <source>
        <strain evidence="2 5">NBRC 105043</strain>
    </source>
</reference>
<comment type="caution">
    <text evidence="3">The sequence shown here is derived from an EMBL/GenBank/DDBJ whole genome shotgun (WGS) entry which is preliminary data.</text>
</comment>
<organism evidence="3 4">
    <name type="scientific">Salinispora arenicola</name>
    <dbReference type="NCBI Taxonomy" id="168697"/>
    <lineage>
        <taxon>Bacteria</taxon>
        <taxon>Bacillati</taxon>
        <taxon>Actinomycetota</taxon>
        <taxon>Actinomycetes</taxon>
        <taxon>Micromonosporales</taxon>
        <taxon>Micromonosporaceae</taxon>
        <taxon>Salinispora</taxon>
    </lineage>
</organism>
<keyword evidence="5" id="KW-1185">Reference proteome</keyword>
<name>A0A542XM24_SALAC</name>
<dbReference type="Proteomes" id="UP000677457">
    <property type="component" value="Unassembled WGS sequence"/>
</dbReference>
<gene>
    <name evidence="3" type="ORF">FB564_2028</name>
    <name evidence="2" type="ORF">Sar04_38200</name>
</gene>
<dbReference type="EMBL" id="VFOL01000001">
    <property type="protein sequence ID" value="TQL36894.1"/>
    <property type="molecule type" value="Genomic_DNA"/>
</dbReference>
<accession>A0A542XM24</accession>
<proteinExistence type="predicted"/>
<dbReference type="RefSeq" id="WP_142116333.1">
    <property type="nucleotide sequence ID" value="NZ_BOQM01000030.1"/>
</dbReference>
<reference evidence="3 4" key="1">
    <citation type="submission" date="2019-06" db="EMBL/GenBank/DDBJ databases">
        <title>Sequencing the genomes of 1000 actinobacteria strains.</title>
        <authorList>
            <person name="Klenk H.-P."/>
        </authorList>
    </citation>
    <scope>NUCLEOTIDE SEQUENCE [LARGE SCALE GENOMIC DNA]</scope>
    <source>
        <strain evidence="3 4">DSM 44819</strain>
    </source>
</reference>
<feature type="region of interest" description="Disordered" evidence="1">
    <location>
        <begin position="139"/>
        <end position="161"/>
    </location>
</feature>
<evidence type="ECO:0000313" key="3">
    <source>
        <dbReference type="EMBL" id="TQL36894.1"/>
    </source>
</evidence>
<feature type="compositionally biased region" description="Polar residues" evidence="1">
    <location>
        <begin position="142"/>
        <end position="152"/>
    </location>
</feature>
<dbReference type="EMBL" id="BOQM01000030">
    <property type="protein sequence ID" value="GIM87084.1"/>
    <property type="molecule type" value="Genomic_DNA"/>
</dbReference>
<protein>
    <submittedName>
        <fullName evidence="3">Uncharacterized protein</fullName>
    </submittedName>
</protein>